<accession>A0A8X6TPD8</accession>
<gene>
    <name evidence="2" type="ORF">NPIL_91621</name>
</gene>
<evidence type="ECO:0000313" key="3">
    <source>
        <dbReference type="Proteomes" id="UP000887013"/>
    </source>
</evidence>
<name>A0A8X6TPD8_NEPPI</name>
<sequence>MQDDLGKRAPKYPDADEDKSGLLKAPQRADLLQAAHPITIKTVECLHPKFPQLARIIRREGLPKKGGLFILGGGVSGMEDTRMLVNQNTSV</sequence>
<dbReference type="Proteomes" id="UP000887013">
    <property type="component" value="Unassembled WGS sequence"/>
</dbReference>
<evidence type="ECO:0000256" key="1">
    <source>
        <dbReference type="SAM" id="MobiDB-lite"/>
    </source>
</evidence>
<evidence type="ECO:0000313" key="2">
    <source>
        <dbReference type="EMBL" id="GFT36941.1"/>
    </source>
</evidence>
<proteinExistence type="predicted"/>
<reference evidence="2" key="1">
    <citation type="submission" date="2020-08" db="EMBL/GenBank/DDBJ databases">
        <title>Multicomponent nature underlies the extraordinary mechanical properties of spider dragline silk.</title>
        <authorList>
            <person name="Kono N."/>
            <person name="Nakamura H."/>
            <person name="Mori M."/>
            <person name="Yoshida Y."/>
            <person name="Ohtoshi R."/>
            <person name="Malay A.D."/>
            <person name="Moran D.A.P."/>
            <person name="Tomita M."/>
            <person name="Numata K."/>
            <person name="Arakawa K."/>
        </authorList>
    </citation>
    <scope>NUCLEOTIDE SEQUENCE</scope>
</reference>
<organism evidence="2 3">
    <name type="scientific">Nephila pilipes</name>
    <name type="common">Giant wood spider</name>
    <name type="synonym">Nephila maculata</name>
    <dbReference type="NCBI Taxonomy" id="299642"/>
    <lineage>
        <taxon>Eukaryota</taxon>
        <taxon>Metazoa</taxon>
        <taxon>Ecdysozoa</taxon>
        <taxon>Arthropoda</taxon>
        <taxon>Chelicerata</taxon>
        <taxon>Arachnida</taxon>
        <taxon>Araneae</taxon>
        <taxon>Araneomorphae</taxon>
        <taxon>Entelegynae</taxon>
        <taxon>Araneoidea</taxon>
        <taxon>Nephilidae</taxon>
        <taxon>Nephila</taxon>
    </lineage>
</organism>
<comment type="caution">
    <text evidence="2">The sequence shown here is derived from an EMBL/GenBank/DDBJ whole genome shotgun (WGS) entry which is preliminary data.</text>
</comment>
<dbReference type="AlphaFoldDB" id="A0A8X6TPD8"/>
<feature type="region of interest" description="Disordered" evidence="1">
    <location>
        <begin position="1"/>
        <end position="24"/>
    </location>
</feature>
<keyword evidence="3" id="KW-1185">Reference proteome</keyword>
<dbReference type="EMBL" id="BMAW01014000">
    <property type="protein sequence ID" value="GFT36941.1"/>
    <property type="molecule type" value="Genomic_DNA"/>
</dbReference>
<protein>
    <submittedName>
        <fullName evidence="2">Uncharacterized protein</fullName>
    </submittedName>
</protein>
<feature type="compositionally biased region" description="Basic and acidic residues" evidence="1">
    <location>
        <begin position="1"/>
        <end position="21"/>
    </location>
</feature>